<dbReference type="EMBL" id="JANPWB010000001">
    <property type="protein sequence ID" value="KAJ1217824.1"/>
    <property type="molecule type" value="Genomic_DNA"/>
</dbReference>
<protein>
    <submittedName>
        <fullName evidence="1">Uncharacterized protein</fullName>
    </submittedName>
</protein>
<dbReference type="AlphaFoldDB" id="A0AAV7X149"/>
<dbReference type="Proteomes" id="UP001066276">
    <property type="component" value="Chromosome 1_1"/>
</dbReference>
<proteinExistence type="predicted"/>
<sequence length="82" mass="8875">MRTCTQAEPNGPVIAAAVPCALHAHGGAARLRSSHDRGRSRGAEQMKTELFGNCCSITLNACMLKRDPADREVRSPAKNEER</sequence>
<accession>A0AAV7X149</accession>
<organism evidence="1 2">
    <name type="scientific">Pleurodeles waltl</name>
    <name type="common">Iberian ribbed newt</name>
    <dbReference type="NCBI Taxonomy" id="8319"/>
    <lineage>
        <taxon>Eukaryota</taxon>
        <taxon>Metazoa</taxon>
        <taxon>Chordata</taxon>
        <taxon>Craniata</taxon>
        <taxon>Vertebrata</taxon>
        <taxon>Euteleostomi</taxon>
        <taxon>Amphibia</taxon>
        <taxon>Batrachia</taxon>
        <taxon>Caudata</taxon>
        <taxon>Salamandroidea</taxon>
        <taxon>Salamandridae</taxon>
        <taxon>Pleurodelinae</taxon>
        <taxon>Pleurodeles</taxon>
    </lineage>
</organism>
<gene>
    <name evidence="1" type="ORF">NDU88_005411</name>
</gene>
<comment type="caution">
    <text evidence="1">The sequence shown here is derived from an EMBL/GenBank/DDBJ whole genome shotgun (WGS) entry which is preliminary data.</text>
</comment>
<evidence type="ECO:0000313" key="2">
    <source>
        <dbReference type="Proteomes" id="UP001066276"/>
    </source>
</evidence>
<reference evidence="1" key="1">
    <citation type="journal article" date="2022" name="bioRxiv">
        <title>Sequencing and chromosome-scale assembly of the giantPleurodeles waltlgenome.</title>
        <authorList>
            <person name="Brown T."/>
            <person name="Elewa A."/>
            <person name="Iarovenko S."/>
            <person name="Subramanian E."/>
            <person name="Araus A.J."/>
            <person name="Petzold A."/>
            <person name="Susuki M."/>
            <person name="Suzuki K.-i.T."/>
            <person name="Hayashi T."/>
            <person name="Toyoda A."/>
            <person name="Oliveira C."/>
            <person name="Osipova E."/>
            <person name="Leigh N.D."/>
            <person name="Simon A."/>
            <person name="Yun M.H."/>
        </authorList>
    </citation>
    <scope>NUCLEOTIDE SEQUENCE</scope>
    <source>
        <strain evidence="1">20211129_DDA</strain>
        <tissue evidence="1">Liver</tissue>
    </source>
</reference>
<evidence type="ECO:0000313" key="1">
    <source>
        <dbReference type="EMBL" id="KAJ1217824.1"/>
    </source>
</evidence>
<keyword evidence="2" id="KW-1185">Reference proteome</keyword>
<name>A0AAV7X149_PLEWA</name>